<dbReference type="InterPro" id="IPR006015">
    <property type="entry name" value="Universal_stress_UspA"/>
</dbReference>
<comment type="similarity">
    <text evidence="1">Belongs to the universal stress protein A family.</text>
</comment>
<feature type="domain" description="UspA" evidence="2">
    <location>
        <begin position="1"/>
        <end position="145"/>
    </location>
</feature>
<dbReference type="RefSeq" id="WP_187716935.1">
    <property type="nucleotide sequence ID" value="NZ_JACTAH010000001.1"/>
</dbReference>
<evidence type="ECO:0000259" key="2">
    <source>
        <dbReference type="Pfam" id="PF00582"/>
    </source>
</evidence>
<dbReference type="Proteomes" id="UP000603602">
    <property type="component" value="Unassembled WGS sequence"/>
</dbReference>
<organism evidence="3 4">
    <name type="scientific">Thauera sedimentorum</name>
    <dbReference type="NCBI Taxonomy" id="2767595"/>
    <lineage>
        <taxon>Bacteria</taxon>
        <taxon>Pseudomonadati</taxon>
        <taxon>Pseudomonadota</taxon>
        <taxon>Betaproteobacteria</taxon>
        <taxon>Rhodocyclales</taxon>
        <taxon>Zoogloeaceae</taxon>
        <taxon>Thauera</taxon>
    </lineage>
</organism>
<dbReference type="PANTHER" id="PTHR46268:SF15">
    <property type="entry name" value="UNIVERSAL STRESS PROTEIN HP_0031"/>
    <property type="match status" value="1"/>
</dbReference>
<dbReference type="InterPro" id="IPR006016">
    <property type="entry name" value="UspA"/>
</dbReference>
<comment type="caution">
    <text evidence="3">The sequence shown here is derived from an EMBL/GenBank/DDBJ whole genome shotgun (WGS) entry which is preliminary data.</text>
</comment>
<dbReference type="InterPro" id="IPR014729">
    <property type="entry name" value="Rossmann-like_a/b/a_fold"/>
</dbReference>
<reference evidence="4" key="1">
    <citation type="submission" date="2023-07" db="EMBL/GenBank/DDBJ databases">
        <title>Thauera sp. CAU 1555 isolated from sand of Yaerae Beach.</title>
        <authorList>
            <person name="Kim W."/>
        </authorList>
    </citation>
    <scope>NUCLEOTIDE SEQUENCE [LARGE SCALE GENOMIC DNA]</scope>
    <source>
        <strain evidence="4">CAU 1555</strain>
    </source>
</reference>
<proteinExistence type="inferred from homology"/>
<protein>
    <submittedName>
        <fullName evidence="3">Universal stress protein</fullName>
    </submittedName>
</protein>
<gene>
    <name evidence="3" type="ORF">IFO67_04530</name>
</gene>
<dbReference type="PANTHER" id="PTHR46268">
    <property type="entry name" value="STRESS RESPONSE PROTEIN NHAX"/>
    <property type="match status" value="1"/>
</dbReference>
<dbReference type="EMBL" id="JACYTO010000001">
    <property type="protein sequence ID" value="MBD8502139.1"/>
    <property type="molecule type" value="Genomic_DNA"/>
</dbReference>
<dbReference type="Pfam" id="PF00582">
    <property type="entry name" value="Usp"/>
    <property type="match status" value="1"/>
</dbReference>
<accession>A0ABR9B6Z6</accession>
<keyword evidence="4" id="KW-1185">Reference proteome</keyword>
<dbReference type="Gene3D" id="3.40.50.620">
    <property type="entry name" value="HUPs"/>
    <property type="match status" value="1"/>
</dbReference>
<evidence type="ECO:0000313" key="4">
    <source>
        <dbReference type="Proteomes" id="UP000603602"/>
    </source>
</evidence>
<name>A0ABR9B6Z6_9RHOO</name>
<sequence length="151" mass="16140">MFKRILVAMDDTEPGRHALGKAIELAAVTGAQLRVLHVLDLADLARDAEFVNWSEQSAERMNAGQALVDAAVARAREATVDADGVLLPVETKEQKVDETVVAQAADWSADLIVLGTHGRSGLSRLLHGSVAEAVLRAAGRPVLLFPPEKDE</sequence>
<dbReference type="SUPFAM" id="SSF52402">
    <property type="entry name" value="Adenine nucleotide alpha hydrolases-like"/>
    <property type="match status" value="1"/>
</dbReference>
<dbReference type="PRINTS" id="PR01438">
    <property type="entry name" value="UNVRSLSTRESS"/>
</dbReference>
<evidence type="ECO:0000313" key="3">
    <source>
        <dbReference type="EMBL" id="MBD8502139.1"/>
    </source>
</evidence>
<dbReference type="CDD" id="cd00293">
    <property type="entry name" value="USP-like"/>
    <property type="match status" value="1"/>
</dbReference>
<evidence type="ECO:0000256" key="1">
    <source>
        <dbReference type="ARBA" id="ARBA00008791"/>
    </source>
</evidence>